<dbReference type="Proteomes" id="UP001152622">
    <property type="component" value="Chromosome 2"/>
</dbReference>
<feature type="compositionally biased region" description="Basic and acidic residues" evidence="1">
    <location>
        <begin position="202"/>
        <end position="232"/>
    </location>
</feature>
<accession>A0A9Q1G4K7</accession>
<feature type="region of interest" description="Disordered" evidence="1">
    <location>
        <begin position="77"/>
        <end position="272"/>
    </location>
</feature>
<feature type="compositionally biased region" description="Low complexity" evidence="1">
    <location>
        <begin position="27"/>
        <end position="36"/>
    </location>
</feature>
<gene>
    <name evidence="2" type="ORF">SKAU_G00053820</name>
</gene>
<name>A0A9Q1G4K7_SYNKA</name>
<feature type="region of interest" description="Disordered" evidence="1">
    <location>
        <begin position="1"/>
        <end position="60"/>
    </location>
</feature>
<feature type="compositionally biased region" description="Basic residues" evidence="1">
    <location>
        <begin position="167"/>
        <end position="176"/>
    </location>
</feature>
<dbReference type="EMBL" id="JAINUF010000002">
    <property type="protein sequence ID" value="KAJ8374802.1"/>
    <property type="molecule type" value="Genomic_DNA"/>
</dbReference>
<reference evidence="2" key="1">
    <citation type="journal article" date="2023" name="Science">
        <title>Genome structures resolve the early diversification of teleost fishes.</title>
        <authorList>
            <person name="Parey E."/>
            <person name="Louis A."/>
            <person name="Montfort J."/>
            <person name="Bouchez O."/>
            <person name="Roques C."/>
            <person name="Iampietro C."/>
            <person name="Lluch J."/>
            <person name="Castinel A."/>
            <person name="Donnadieu C."/>
            <person name="Desvignes T."/>
            <person name="Floi Bucao C."/>
            <person name="Jouanno E."/>
            <person name="Wen M."/>
            <person name="Mejri S."/>
            <person name="Dirks R."/>
            <person name="Jansen H."/>
            <person name="Henkel C."/>
            <person name="Chen W.J."/>
            <person name="Zahm M."/>
            <person name="Cabau C."/>
            <person name="Klopp C."/>
            <person name="Thompson A.W."/>
            <person name="Robinson-Rechavi M."/>
            <person name="Braasch I."/>
            <person name="Lecointre G."/>
            <person name="Bobe J."/>
            <person name="Postlethwait J.H."/>
            <person name="Berthelot C."/>
            <person name="Roest Crollius H."/>
            <person name="Guiguen Y."/>
        </authorList>
    </citation>
    <scope>NUCLEOTIDE SEQUENCE</scope>
    <source>
        <strain evidence="2">WJC10195</strain>
    </source>
</reference>
<sequence length="272" mass="30021">MHLRTSSVRWRRRPRGSIHATVGGGVPPTVRRGVGVAEAPGNARGAKEQSEAAEQEAGASKRGVAWLLRRACRFGPSRPGPAHSLLGERGGVRGSGSPVEPGVQRRAEQAGFLSERAHQPTPCQVAGSEQDENINRRPADRKYRKPAPARLCAIRDPSLSLPSHPRSAGRNRRASSRRSCFASAPLHGSDPRNAARKAPAHRTGEEMESDRERERERKRQKQREREREREDGEAAGAMLEDVGKRREEEEEERRRGGAGLGVRRQAVLMSSW</sequence>
<keyword evidence="3" id="KW-1185">Reference proteome</keyword>
<organism evidence="2 3">
    <name type="scientific">Synaphobranchus kaupii</name>
    <name type="common">Kaup's arrowtooth eel</name>
    <dbReference type="NCBI Taxonomy" id="118154"/>
    <lineage>
        <taxon>Eukaryota</taxon>
        <taxon>Metazoa</taxon>
        <taxon>Chordata</taxon>
        <taxon>Craniata</taxon>
        <taxon>Vertebrata</taxon>
        <taxon>Euteleostomi</taxon>
        <taxon>Actinopterygii</taxon>
        <taxon>Neopterygii</taxon>
        <taxon>Teleostei</taxon>
        <taxon>Anguilliformes</taxon>
        <taxon>Synaphobranchidae</taxon>
        <taxon>Synaphobranchus</taxon>
    </lineage>
</organism>
<feature type="compositionally biased region" description="Basic residues" evidence="1">
    <location>
        <begin position="1"/>
        <end position="16"/>
    </location>
</feature>
<evidence type="ECO:0000256" key="1">
    <source>
        <dbReference type="SAM" id="MobiDB-lite"/>
    </source>
</evidence>
<evidence type="ECO:0000313" key="2">
    <source>
        <dbReference type="EMBL" id="KAJ8374802.1"/>
    </source>
</evidence>
<dbReference type="AlphaFoldDB" id="A0A9Q1G4K7"/>
<feature type="compositionally biased region" description="Basic and acidic residues" evidence="1">
    <location>
        <begin position="241"/>
        <end position="255"/>
    </location>
</feature>
<comment type="caution">
    <text evidence="2">The sequence shown here is derived from an EMBL/GenBank/DDBJ whole genome shotgun (WGS) entry which is preliminary data.</text>
</comment>
<evidence type="ECO:0000313" key="3">
    <source>
        <dbReference type="Proteomes" id="UP001152622"/>
    </source>
</evidence>
<proteinExistence type="predicted"/>
<protein>
    <submittedName>
        <fullName evidence="2">Uncharacterized protein</fullName>
    </submittedName>
</protein>